<reference evidence="1 2" key="1">
    <citation type="submission" date="2011-05" db="EMBL/GenBank/DDBJ databases">
        <title>Whole genome sequence of Microlunatus phosphovorus NM-1.</title>
        <authorList>
            <person name="Hosoyama A."/>
            <person name="Sasaki K."/>
            <person name="Harada T."/>
            <person name="Igarashi R."/>
            <person name="Kawakoshi A."/>
            <person name="Sasagawa M."/>
            <person name="Fukada J."/>
            <person name="Nakamura S."/>
            <person name="Katano Y."/>
            <person name="Hanada S."/>
            <person name="Kamagata Y."/>
            <person name="Nakamura N."/>
            <person name="Yamazaki S."/>
            <person name="Fujita N."/>
        </authorList>
    </citation>
    <scope>NUCLEOTIDE SEQUENCE [LARGE SCALE GENOMIC DNA]</scope>
    <source>
        <strain evidence="2">ATCC 700054 / DSM 10555 / JCM 9379 / NBRC 101784 / NCIMB 13414 / VKM Ac-1990 / NM-1</strain>
    </source>
</reference>
<dbReference type="Proteomes" id="UP000007947">
    <property type="component" value="Chromosome"/>
</dbReference>
<protein>
    <recommendedName>
        <fullName evidence="3">TetR family transcriptional regulator</fullName>
    </recommendedName>
</protein>
<dbReference type="EMBL" id="AP012204">
    <property type="protein sequence ID" value="BAK34039.1"/>
    <property type="molecule type" value="Genomic_DNA"/>
</dbReference>
<evidence type="ECO:0008006" key="3">
    <source>
        <dbReference type="Google" id="ProtNLM"/>
    </source>
</evidence>
<evidence type="ECO:0000313" key="1">
    <source>
        <dbReference type="EMBL" id="BAK34039.1"/>
    </source>
</evidence>
<sequence>MRILDAAAELIDASLSEASGDLPARLRSIHFPAALDWIRIEDITRVLSGYQPAISKKAIVNRWGSKEELVHDAALHCILYRDQPAGGTPDATPEFLVAVATSAGLARAITVTADTIMGNLVSSPRSFLLMHLAPMLPRHPEIQRQIAEDGLRIQREWSQGYQQLMMAYGIVLRPEWTMERLALAVQLLLDGHLLRTRIDPYLIETARWESSSVFATAVVTLIVGAIDHDRSGLTAADYLDSVTSASGRPITDSRS</sequence>
<dbReference type="KEGG" id="mph:MLP_10250"/>
<organism evidence="1 2">
    <name type="scientific">Microlunatus phosphovorus (strain ATCC 700054 / DSM 10555 / JCM 9379 / NBRC 101784 / NCIMB 13414 / VKM Ac-1990 / NM-1)</name>
    <dbReference type="NCBI Taxonomy" id="1032480"/>
    <lineage>
        <taxon>Bacteria</taxon>
        <taxon>Bacillati</taxon>
        <taxon>Actinomycetota</taxon>
        <taxon>Actinomycetes</taxon>
        <taxon>Propionibacteriales</taxon>
        <taxon>Propionibacteriaceae</taxon>
        <taxon>Microlunatus</taxon>
    </lineage>
</organism>
<name>F5XMW6_MICPN</name>
<dbReference type="STRING" id="1032480.MLP_10250"/>
<proteinExistence type="predicted"/>
<dbReference type="AlphaFoldDB" id="F5XMW6"/>
<dbReference type="Gene3D" id="1.10.357.10">
    <property type="entry name" value="Tetracycline Repressor, domain 2"/>
    <property type="match status" value="1"/>
</dbReference>
<gene>
    <name evidence="1" type="ordered locus">MLP_10250</name>
</gene>
<accession>F5XMW6</accession>
<evidence type="ECO:0000313" key="2">
    <source>
        <dbReference type="Proteomes" id="UP000007947"/>
    </source>
</evidence>
<keyword evidence="2" id="KW-1185">Reference proteome</keyword>
<dbReference type="HOGENOM" id="CLU_1089107_0_0_11"/>